<dbReference type="AlphaFoldDB" id="A0A094JFG8"/>
<evidence type="ECO:0000313" key="3">
    <source>
        <dbReference type="Proteomes" id="UP000029264"/>
    </source>
</evidence>
<dbReference type="STRING" id="1515746.HR45_04535"/>
<evidence type="ECO:0000313" key="2">
    <source>
        <dbReference type="EMBL" id="KFZ38695.1"/>
    </source>
</evidence>
<evidence type="ECO:0000256" key="1">
    <source>
        <dbReference type="SAM" id="Phobius"/>
    </source>
</evidence>
<dbReference type="EMBL" id="JPEO01000002">
    <property type="protein sequence ID" value="KFZ38695.1"/>
    <property type="molecule type" value="Genomic_DNA"/>
</dbReference>
<sequence>MPIKKWMIQYSVALPVIAILLATIQYLKGRDLGYSIIFGVLWSCITVAIFAARRAYNYRKNIDCIVCNDLSHKTHKNNDKN</sequence>
<keyword evidence="3" id="KW-1185">Reference proteome</keyword>
<accession>A0A094JFG8</accession>
<name>A0A094JFG8_9GAMM</name>
<proteinExistence type="predicted"/>
<feature type="transmembrane region" description="Helical" evidence="1">
    <location>
        <begin position="7"/>
        <end position="26"/>
    </location>
</feature>
<keyword evidence="1" id="KW-1133">Transmembrane helix</keyword>
<organism evidence="2 3">
    <name type="scientific">Shewanella mangrovi</name>
    <dbReference type="NCBI Taxonomy" id="1515746"/>
    <lineage>
        <taxon>Bacteria</taxon>
        <taxon>Pseudomonadati</taxon>
        <taxon>Pseudomonadota</taxon>
        <taxon>Gammaproteobacteria</taxon>
        <taxon>Alteromonadales</taxon>
        <taxon>Shewanellaceae</taxon>
        <taxon>Shewanella</taxon>
    </lineage>
</organism>
<dbReference type="Proteomes" id="UP000029264">
    <property type="component" value="Unassembled WGS sequence"/>
</dbReference>
<keyword evidence="1" id="KW-0812">Transmembrane</keyword>
<reference evidence="2 3" key="1">
    <citation type="submission" date="2014-06" db="EMBL/GenBank/DDBJ databases">
        <title>Shewanella sp. YQH10.</title>
        <authorList>
            <person name="Liu Y."/>
            <person name="Zeng R."/>
        </authorList>
    </citation>
    <scope>NUCLEOTIDE SEQUENCE [LARGE SCALE GENOMIC DNA]</scope>
    <source>
        <strain evidence="2 3">YQH10</strain>
    </source>
</reference>
<keyword evidence="1" id="KW-0472">Membrane</keyword>
<gene>
    <name evidence="2" type="ORF">HR45_04535</name>
</gene>
<comment type="caution">
    <text evidence="2">The sequence shown here is derived from an EMBL/GenBank/DDBJ whole genome shotgun (WGS) entry which is preliminary data.</text>
</comment>
<protein>
    <submittedName>
        <fullName evidence="2">Uncharacterized protein</fullName>
    </submittedName>
</protein>
<dbReference type="eggNOG" id="ENOG503346Z">
    <property type="taxonomic scope" value="Bacteria"/>
</dbReference>
<feature type="transmembrane region" description="Helical" evidence="1">
    <location>
        <begin position="32"/>
        <end position="52"/>
    </location>
</feature>